<name>A0A0P7I1J3_9RHOB</name>
<gene>
    <name evidence="7" type="ORF">AKJ29_01060</name>
</gene>
<evidence type="ECO:0000256" key="2">
    <source>
        <dbReference type="ARBA" id="ARBA00023002"/>
    </source>
</evidence>
<dbReference type="Pfam" id="PF01323">
    <property type="entry name" value="DSBA"/>
    <property type="match status" value="1"/>
</dbReference>
<dbReference type="EMBL" id="LKBA01000010">
    <property type="protein sequence ID" value="KPN62764.1"/>
    <property type="molecule type" value="Genomic_DNA"/>
</dbReference>
<dbReference type="RefSeq" id="WP_055191136.1">
    <property type="nucleotide sequence ID" value="NZ_FPBS01000024.1"/>
</dbReference>
<dbReference type="InterPro" id="IPR036249">
    <property type="entry name" value="Thioredoxin-like_sf"/>
</dbReference>
<dbReference type="AlphaFoldDB" id="A0A0P7I1J3"/>
<dbReference type="PROSITE" id="PS51352">
    <property type="entry name" value="THIOREDOXIN_2"/>
    <property type="match status" value="1"/>
</dbReference>
<proteinExistence type="predicted"/>
<feature type="signal peptide" evidence="5">
    <location>
        <begin position="1"/>
        <end position="22"/>
    </location>
</feature>
<evidence type="ECO:0000256" key="1">
    <source>
        <dbReference type="ARBA" id="ARBA00022729"/>
    </source>
</evidence>
<dbReference type="Proteomes" id="UP000050471">
    <property type="component" value="Unassembled WGS sequence"/>
</dbReference>
<keyword evidence="8" id="KW-1185">Reference proteome</keyword>
<reference evidence="7 8" key="1">
    <citation type="submission" date="2015-09" db="EMBL/GenBank/DDBJ databases">
        <title>Draft genome sequence of Aliiroseovarius crassostreae CV919-312TSm, the causative agent of Roseovarius Oyster Disease (formerly Juvenile Oyster Disease).</title>
        <authorList>
            <person name="Kessner L."/>
            <person name="Spinard E."/>
            <person name="Nelson D."/>
        </authorList>
    </citation>
    <scope>NUCLEOTIDE SEQUENCE [LARGE SCALE GENOMIC DNA]</scope>
    <source>
        <strain evidence="7 8">CV919-312</strain>
    </source>
</reference>
<keyword evidence="1 5" id="KW-0732">Signal</keyword>
<evidence type="ECO:0000313" key="7">
    <source>
        <dbReference type="EMBL" id="KPN62764.1"/>
    </source>
</evidence>
<dbReference type="InterPro" id="IPR041205">
    <property type="entry name" value="ScsC_N"/>
</dbReference>
<protein>
    <recommendedName>
        <fullName evidence="6">Thioredoxin domain-containing protein</fullName>
    </recommendedName>
</protein>
<organism evidence="7 8">
    <name type="scientific">Aliiroseovarius crassostreae</name>
    <dbReference type="NCBI Taxonomy" id="154981"/>
    <lineage>
        <taxon>Bacteria</taxon>
        <taxon>Pseudomonadati</taxon>
        <taxon>Pseudomonadota</taxon>
        <taxon>Alphaproteobacteria</taxon>
        <taxon>Rhodobacterales</taxon>
        <taxon>Paracoccaceae</taxon>
        <taxon>Aliiroseovarius</taxon>
    </lineage>
</organism>
<dbReference type="PANTHER" id="PTHR13887:SF14">
    <property type="entry name" value="DISULFIDE BOND FORMATION PROTEIN D"/>
    <property type="match status" value="1"/>
</dbReference>
<dbReference type="CDD" id="cd03023">
    <property type="entry name" value="DsbA_Com1_like"/>
    <property type="match status" value="1"/>
</dbReference>
<comment type="caution">
    <text evidence="7">The sequence shown here is derived from an EMBL/GenBank/DDBJ whole genome shotgun (WGS) entry which is preliminary data.</text>
</comment>
<dbReference type="STRING" id="154981.AKJ29_01060"/>
<evidence type="ECO:0000256" key="4">
    <source>
        <dbReference type="ARBA" id="ARBA00023284"/>
    </source>
</evidence>
<feature type="chain" id="PRO_5006139707" description="Thioredoxin domain-containing protein" evidence="5">
    <location>
        <begin position="23"/>
        <end position="243"/>
    </location>
</feature>
<keyword evidence="3" id="KW-1015">Disulfide bond</keyword>
<keyword evidence="2" id="KW-0560">Oxidoreductase</keyword>
<sequence length="243" mass="26809">MKYRNVIGALALAIAVPFTAYADQLDETRVRELVLETIRTNPEIVMEAVAILEKRQATAQASAQAEVLVNQRELLEKDPNAPVLGNPDGDVTVVEFFDYNCPYCKRAMPQVQGLLDADQNVRLVYREWPILGDGSVFAAKAALAARNQGKYEEFHWALMGMKGRAEETTVLRVAKEVGLNIEQLRRDMEAPEVKEHIAASMRLARDLGFNGTPSFVIGDSLVPGFVEQSVLEGYVSDARAGAE</sequence>
<dbReference type="InterPro" id="IPR001853">
    <property type="entry name" value="DSBA-like_thioredoxin_dom"/>
</dbReference>
<dbReference type="Pfam" id="PF18312">
    <property type="entry name" value="ScsC_N"/>
    <property type="match status" value="1"/>
</dbReference>
<dbReference type="OrthoDB" id="9780147at2"/>
<evidence type="ECO:0000256" key="5">
    <source>
        <dbReference type="SAM" id="SignalP"/>
    </source>
</evidence>
<keyword evidence="4" id="KW-0676">Redox-active center</keyword>
<dbReference type="SUPFAM" id="SSF52833">
    <property type="entry name" value="Thioredoxin-like"/>
    <property type="match status" value="1"/>
</dbReference>
<evidence type="ECO:0000256" key="3">
    <source>
        <dbReference type="ARBA" id="ARBA00023157"/>
    </source>
</evidence>
<dbReference type="PANTHER" id="PTHR13887">
    <property type="entry name" value="GLUTATHIONE S-TRANSFERASE KAPPA"/>
    <property type="match status" value="1"/>
</dbReference>
<dbReference type="InterPro" id="IPR013766">
    <property type="entry name" value="Thioredoxin_domain"/>
</dbReference>
<feature type="domain" description="Thioredoxin" evidence="6">
    <location>
        <begin position="55"/>
        <end position="240"/>
    </location>
</feature>
<evidence type="ECO:0000313" key="8">
    <source>
        <dbReference type="Proteomes" id="UP000050471"/>
    </source>
</evidence>
<evidence type="ECO:0000259" key="6">
    <source>
        <dbReference type="PROSITE" id="PS51352"/>
    </source>
</evidence>
<dbReference type="Gene3D" id="3.40.30.10">
    <property type="entry name" value="Glutaredoxin"/>
    <property type="match status" value="1"/>
</dbReference>
<accession>A0A0P7I1J3</accession>
<dbReference type="GO" id="GO:0016491">
    <property type="term" value="F:oxidoreductase activity"/>
    <property type="evidence" value="ECO:0007669"/>
    <property type="project" value="UniProtKB-KW"/>
</dbReference>